<dbReference type="PRINTS" id="PR00421">
    <property type="entry name" value="THIOREDOXIN"/>
</dbReference>
<evidence type="ECO:0000256" key="5">
    <source>
        <dbReference type="ARBA" id="ARBA00038353"/>
    </source>
</evidence>
<sequence length="140" mass="15679">MVFIIVSITPVGRVLSAIYGGGDATSAQPESTRVKTFHSSADWQLHFKELKDSHHLVVIDFSATWCGPCRFIEPLIHAMADEFTDVEFIKIDVDELSDVAKEFNVEAMPTFVFLKKGKEIDKVVGSKADELKNKVKEHRA</sequence>
<evidence type="ECO:0000259" key="7">
    <source>
        <dbReference type="PROSITE" id="PS51352"/>
    </source>
</evidence>
<feature type="signal peptide" evidence="6">
    <location>
        <begin position="1"/>
        <end position="16"/>
    </location>
</feature>
<dbReference type="PANTHER" id="PTHR10438">
    <property type="entry name" value="THIOREDOXIN"/>
    <property type="match status" value="1"/>
</dbReference>
<dbReference type="SUPFAM" id="SSF52833">
    <property type="entry name" value="Thioredoxin-like"/>
    <property type="match status" value="1"/>
</dbReference>
<evidence type="ECO:0000256" key="3">
    <source>
        <dbReference type="ARBA" id="ARBA00023157"/>
    </source>
</evidence>
<accession>A0A392M1S1</accession>
<dbReference type="PROSITE" id="PS51352">
    <property type="entry name" value="THIOREDOXIN_2"/>
    <property type="match status" value="1"/>
</dbReference>
<name>A0A392M1S1_9FABA</name>
<gene>
    <name evidence="8" type="ORF">A2U01_0002024</name>
</gene>
<keyword evidence="3" id="KW-1015">Disulfide bond</keyword>
<dbReference type="EMBL" id="LXQA010002042">
    <property type="protein sequence ID" value="MCH81240.1"/>
    <property type="molecule type" value="Genomic_DNA"/>
</dbReference>
<proteinExistence type="inferred from homology"/>
<evidence type="ECO:0000313" key="8">
    <source>
        <dbReference type="EMBL" id="MCH81240.1"/>
    </source>
</evidence>
<dbReference type="PANTHER" id="PTHR10438:SF413">
    <property type="entry name" value="THIOREDOXIN H2"/>
    <property type="match status" value="1"/>
</dbReference>
<evidence type="ECO:0000256" key="6">
    <source>
        <dbReference type="SAM" id="SignalP"/>
    </source>
</evidence>
<keyword evidence="6" id="KW-0732">Signal</keyword>
<feature type="chain" id="PRO_5017394490" evidence="6">
    <location>
        <begin position="17"/>
        <end position="140"/>
    </location>
</feature>
<evidence type="ECO:0000313" key="9">
    <source>
        <dbReference type="Proteomes" id="UP000265520"/>
    </source>
</evidence>
<evidence type="ECO:0000256" key="4">
    <source>
        <dbReference type="ARBA" id="ARBA00023284"/>
    </source>
</evidence>
<dbReference type="GO" id="GO:0016671">
    <property type="term" value="F:oxidoreductase activity, acting on a sulfur group of donors, disulfide as acceptor"/>
    <property type="evidence" value="ECO:0007669"/>
    <property type="project" value="UniProtKB-ARBA"/>
</dbReference>
<comment type="similarity">
    <text evidence="5">Belongs to the thioredoxin family. Plant H-type subfamily.</text>
</comment>
<dbReference type="CDD" id="cd02947">
    <property type="entry name" value="TRX_family"/>
    <property type="match status" value="1"/>
</dbReference>
<evidence type="ECO:0000256" key="1">
    <source>
        <dbReference type="ARBA" id="ARBA00022448"/>
    </source>
</evidence>
<evidence type="ECO:0000256" key="2">
    <source>
        <dbReference type="ARBA" id="ARBA00022982"/>
    </source>
</evidence>
<dbReference type="FunFam" id="3.40.30.10:FF:000104">
    <property type="entry name" value="Thioredoxin"/>
    <property type="match status" value="1"/>
</dbReference>
<dbReference type="InterPro" id="IPR036249">
    <property type="entry name" value="Thioredoxin-like_sf"/>
</dbReference>
<comment type="caution">
    <text evidence="8">The sequence shown here is derived from an EMBL/GenBank/DDBJ whole genome shotgun (WGS) entry which is preliminary data.</text>
</comment>
<protein>
    <submittedName>
        <fullName evidence="8">Thioredoxin h2</fullName>
    </submittedName>
</protein>
<dbReference type="PROSITE" id="PS00194">
    <property type="entry name" value="THIOREDOXIN_1"/>
    <property type="match status" value="1"/>
</dbReference>
<dbReference type="Gene3D" id="3.40.30.10">
    <property type="entry name" value="Glutaredoxin"/>
    <property type="match status" value="1"/>
</dbReference>
<reference evidence="8 9" key="1">
    <citation type="journal article" date="2018" name="Front. Plant Sci.">
        <title>Red Clover (Trifolium pratense) and Zigzag Clover (T. medium) - A Picture of Genomic Similarities and Differences.</title>
        <authorList>
            <person name="Dluhosova J."/>
            <person name="Istvanek J."/>
            <person name="Nedelnik J."/>
            <person name="Repkova J."/>
        </authorList>
    </citation>
    <scope>NUCLEOTIDE SEQUENCE [LARGE SCALE GENOMIC DNA]</scope>
    <source>
        <strain evidence="9">cv. 10/8</strain>
        <tissue evidence="8">Leaf</tissue>
    </source>
</reference>
<dbReference type="InterPro" id="IPR050620">
    <property type="entry name" value="Thioredoxin_H-type-like"/>
</dbReference>
<feature type="domain" description="Thioredoxin" evidence="7">
    <location>
        <begin position="22"/>
        <end position="140"/>
    </location>
</feature>
<keyword evidence="1" id="KW-0813">Transport</keyword>
<dbReference type="AlphaFoldDB" id="A0A392M1S1"/>
<keyword evidence="4" id="KW-0676">Redox-active center</keyword>
<dbReference type="InterPro" id="IPR017937">
    <property type="entry name" value="Thioredoxin_CS"/>
</dbReference>
<dbReference type="Pfam" id="PF00085">
    <property type="entry name" value="Thioredoxin"/>
    <property type="match status" value="1"/>
</dbReference>
<dbReference type="Proteomes" id="UP000265520">
    <property type="component" value="Unassembled WGS sequence"/>
</dbReference>
<keyword evidence="9" id="KW-1185">Reference proteome</keyword>
<organism evidence="8 9">
    <name type="scientific">Trifolium medium</name>
    <dbReference type="NCBI Taxonomy" id="97028"/>
    <lineage>
        <taxon>Eukaryota</taxon>
        <taxon>Viridiplantae</taxon>
        <taxon>Streptophyta</taxon>
        <taxon>Embryophyta</taxon>
        <taxon>Tracheophyta</taxon>
        <taxon>Spermatophyta</taxon>
        <taxon>Magnoliopsida</taxon>
        <taxon>eudicotyledons</taxon>
        <taxon>Gunneridae</taxon>
        <taxon>Pentapetalae</taxon>
        <taxon>rosids</taxon>
        <taxon>fabids</taxon>
        <taxon>Fabales</taxon>
        <taxon>Fabaceae</taxon>
        <taxon>Papilionoideae</taxon>
        <taxon>50 kb inversion clade</taxon>
        <taxon>NPAAA clade</taxon>
        <taxon>Hologalegina</taxon>
        <taxon>IRL clade</taxon>
        <taxon>Trifolieae</taxon>
        <taxon>Trifolium</taxon>
    </lineage>
</organism>
<dbReference type="InterPro" id="IPR013766">
    <property type="entry name" value="Thioredoxin_domain"/>
</dbReference>
<keyword evidence="2" id="KW-0249">Electron transport</keyword>